<evidence type="ECO:0000313" key="3">
    <source>
        <dbReference type="EMBL" id="KAG2609407.1"/>
    </source>
</evidence>
<dbReference type="EMBL" id="CM029043">
    <property type="protein sequence ID" value="KAG2609407.1"/>
    <property type="molecule type" value="Genomic_DNA"/>
</dbReference>
<accession>A0A8T0TGP6</accession>
<dbReference type="InterPro" id="IPR036047">
    <property type="entry name" value="F-box-like_dom_sf"/>
</dbReference>
<dbReference type="Gene3D" id="1.20.1280.50">
    <property type="match status" value="1"/>
</dbReference>
<evidence type="ECO:0000259" key="1">
    <source>
        <dbReference type="Pfam" id="PF03478"/>
    </source>
</evidence>
<dbReference type="InterPro" id="IPR005174">
    <property type="entry name" value="KIB1-4_b-propeller"/>
</dbReference>
<comment type="caution">
    <text evidence="3">The sequence shown here is derived from an EMBL/GenBank/DDBJ whole genome shotgun (WGS) entry which is preliminary data.</text>
</comment>
<feature type="domain" description="KIB1-4 beta-propeller" evidence="1">
    <location>
        <begin position="82"/>
        <end position="368"/>
    </location>
</feature>
<evidence type="ECO:0000313" key="4">
    <source>
        <dbReference type="Proteomes" id="UP000823388"/>
    </source>
</evidence>
<proteinExistence type="predicted"/>
<feature type="domain" description="F-box" evidence="2">
    <location>
        <begin position="13"/>
        <end position="46"/>
    </location>
</feature>
<keyword evidence="4" id="KW-1185">Reference proteome</keyword>
<dbReference type="SUPFAM" id="SSF81383">
    <property type="entry name" value="F-box domain"/>
    <property type="match status" value="1"/>
</dbReference>
<dbReference type="PANTHER" id="PTHR33110:SF71">
    <property type="entry name" value="F-BOX_KELCH-REPEAT PROTEIN"/>
    <property type="match status" value="1"/>
</dbReference>
<protein>
    <recommendedName>
        <fullName evidence="5">DUF295 domain-containing protein</fullName>
    </recommendedName>
</protein>
<organism evidence="3 4">
    <name type="scientific">Panicum virgatum</name>
    <name type="common">Blackwell switchgrass</name>
    <dbReference type="NCBI Taxonomy" id="38727"/>
    <lineage>
        <taxon>Eukaryota</taxon>
        <taxon>Viridiplantae</taxon>
        <taxon>Streptophyta</taxon>
        <taxon>Embryophyta</taxon>
        <taxon>Tracheophyta</taxon>
        <taxon>Spermatophyta</taxon>
        <taxon>Magnoliopsida</taxon>
        <taxon>Liliopsida</taxon>
        <taxon>Poales</taxon>
        <taxon>Poaceae</taxon>
        <taxon>PACMAD clade</taxon>
        <taxon>Panicoideae</taxon>
        <taxon>Panicodae</taxon>
        <taxon>Paniceae</taxon>
        <taxon>Panicinae</taxon>
        <taxon>Panicum</taxon>
        <taxon>Panicum sect. Hiantes</taxon>
    </lineage>
</organism>
<dbReference type="Proteomes" id="UP000823388">
    <property type="component" value="Chromosome 4K"/>
</dbReference>
<dbReference type="Pfam" id="PF12937">
    <property type="entry name" value="F-box-like"/>
    <property type="match status" value="1"/>
</dbReference>
<dbReference type="Pfam" id="PF03478">
    <property type="entry name" value="Beta-prop_KIB1-4"/>
    <property type="match status" value="1"/>
</dbReference>
<dbReference type="AlphaFoldDB" id="A0A8T0TGP6"/>
<evidence type="ECO:0000259" key="2">
    <source>
        <dbReference type="Pfam" id="PF12937"/>
    </source>
</evidence>
<dbReference type="OrthoDB" id="693862at2759"/>
<evidence type="ECO:0008006" key="5">
    <source>
        <dbReference type="Google" id="ProtNLM"/>
    </source>
</evidence>
<reference evidence="3" key="1">
    <citation type="submission" date="2020-05" db="EMBL/GenBank/DDBJ databases">
        <title>WGS assembly of Panicum virgatum.</title>
        <authorList>
            <person name="Lovell J.T."/>
            <person name="Jenkins J."/>
            <person name="Shu S."/>
            <person name="Juenger T.E."/>
            <person name="Schmutz J."/>
        </authorList>
    </citation>
    <scope>NUCLEOTIDE SEQUENCE</scope>
    <source>
        <strain evidence="3">AP13</strain>
    </source>
</reference>
<dbReference type="PANTHER" id="PTHR33110">
    <property type="entry name" value="F-BOX/KELCH-REPEAT PROTEIN-RELATED"/>
    <property type="match status" value="1"/>
</dbReference>
<gene>
    <name evidence="3" type="ORF">PVAP13_4KG036600</name>
</gene>
<sequence>MSSTTTKGASSSWADLPPDLLGLVLRRLHSLADRARVGAVCRPWRSGARLHRDNLPPAMPWVALGNKAYLDVVNGDAARRLSLRVPAKARCRGSDGHLLFLTRAATGECFLADPFSGAVLPVADLSSFIEERTRGETFSRGFGLSLSLRVHKAVLLWPPRHGSSSELEPVVAAMVKNSTSRYNTTVFVCRAGTDTAHTGVDKESYGAMAVDLPLVKDVAFFRGDLYALSTRDELLAVRLGEGPRGNPAITTAVESGIEVPDDGECRSHAHDGIRPAGDVRLVQSGDQLLMLRRWVIDDGGDSTSSFDVYEADFGASPCRWRPVSGLRGRALFLGRCCSKSVPVGDGHYGAREDCIYFVRHAGDSGIYDMDYRRVSPLVPDAKVLRRHGRSWNPTWVFPDQSIIEAHYYYLKKSLAQGAWVAWRS</sequence>
<dbReference type="InterPro" id="IPR001810">
    <property type="entry name" value="F-box_dom"/>
</dbReference>
<name>A0A8T0TGP6_PANVG</name>